<dbReference type="InterPro" id="IPR009057">
    <property type="entry name" value="Homeodomain-like_sf"/>
</dbReference>
<keyword evidence="11" id="KW-1185">Reference proteome</keyword>
<dbReference type="GO" id="GO:0005634">
    <property type="term" value="C:nucleus"/>
    <property type="evidence" value="ECO:0007669"/>
    <property type="project" value="UniProtKB-SubCell"/>
</dbReference>
<dbReference type="PROSITE" id="PS50071">
    <property type="entry name" value="HOMEOBOX_2"/>
    <property type="match status" value="1"/>
</dbReference>
<evidence type="ECO:0000256" key="8">
    <source>
        <dbReference type="RuleBase" id="RU000682"/>
    </source>
</evidence>
<dbReference type="CDD" id="cd00086">
    <property type="entry name" value="homeodomain"/>
    <property type="match status" value="1"/>
</dbReference>
<dbReference type="PROSITE" id="PS00027">
    <property type="entry name" value="HOMEOBOX_1"/>
    <property type="match status" value="1"/>
</dbReference>
<evidence type="ECO:0000256" key="1">
    <source>
        <dbReference type="ARBA" id="ARBA00004123"/>
    </source>
</evidence>
<evidence type="ECO:0000256" key="2">
    <source>
        <dbReference type="ARBA" id="ARBA00022473"/>
    </source>
</evidence>
<evidence type="ECO:0000313" key="11">
    <source>
        <dbReference type="Proteomes" id="UP000694843"/>
    </source>
</evidence>
<sequence length="461" mass="50496">MHMNGDPMAYHGPFVTQSQSLGNSMAWRTAMSNAAGLQMGMGPHHPHSMVDPATLHMSYHTATEPRDHLLGMNSFPSLRSEYQADENYFRQHNVAPQNFYSCPSEVAITAEVYAWHQHHQQQAIQQQMEEVHHRQQYYLSEAASAAMAKLPPQPGRKQRRERTTFTRAQLDVLETLFGKTRYPDIFMREEVAIKINLPESRVQVWFKNRRAKCRQQNSNNNNTNSTNGTSSSGSSSTTTTSTTSSSAGTAASSTSTTDSTRAAVPRPKKTSSKPSTPPVATATNTTSSAVPSAVKAEPRAQSPAAYKPPTTSPASAHTPPNTAPTPSQPYTGFQGATHTISSSVVDPNAYSSSLWPSTALRSDLGSPNCMQAASHYTGMPPHAKTPPSWNQSYTPGYYGNFEYLHQPNHFNASHMANFSQMTVGHPNMNSAQMSAAQQYRAPTKQECMDYAANTGENFQSL</sequence>
<feature type="domain" description="Homeobox" evidence="10">
    <location>
        <begin position="156"/>
        <end position="216"/>
    </location>
</feature>
<comment type="subcellular location">
    <subcellularLocation>
        <location evidence="1 7 8">Nucleus</location>
    </subcellularLocation>
</comment>
<keyword evidence="4 7" id="KW-0238">DNA-binding</keyword>
<keyword evidence="5 7" id="KW-0371">Homeobox</keyword>
<dbReference type="GO" id="GO:0045944">
    <property type="term" value="P:positive regulation of transcription by RNA polymerase II"/>
    <property type="evidence" value="ECO:0007669"/>
    <property type="project" value="UniProtKB-ARBA"/>
</dbReference>
<dbReference type="GO" id="GO:0000978">
    <property type="term" value="F:RNA polymerase II cis-regulatory region sequence-specific DNA binding"/>
    <property type="evidence" value="ECO:0007669"/>
    <property type="project" value="TreeGrafter"/>
</dbReference>
<dbReference type="GO" id="GO:0007399">
    <property type="term" value="P:nervous system development"/>
    <property type="evidence" value="ECO:0007669"/>
    <property type="project" value="UniProtKB-KW"/>
</dbReference>
<organism evidence="11 12">
    <name type="scientific">Hyalella azteca</name>
    <name type="common">Amphipod</name>
    <dbReference type="NCBI Taxonomy" id="294128"/>
    <lineage>
        <taxon>Eukaryota</taxon>
        <taxon>Metazoa</taxon>
        <taxon>Ecdysozoa</taxon>
        <taxon>Arthropoda</taxon>
        <taxon>Crustacea</taxon>
        <taxon>Multicrustacea</taxon>
        <taxon>Malacostraca</taxon>
        <taxon>Eumalacostraca</taxon>
        <taxon>Peracarida</taxon>
        <taxon>Amphipoda</taxon>
        <taxon>Senticaudata</taxon>
        <taxon>Talitrida</taxon>
        <taxon>Talitroidea</taxon>
        <taxon>Hyalellidae</taxon>
        <taxon>Hyalella</taxon>
    </lineage>
</organism>
<evidence type="ECO:0000313" key="12">
    <source>
        <dbReference type="RefSeq" id="XP_018018016.2"/>
    </source>
</evidence>
<protein>
    <submittedName>
        <fullName evidence="12">Homeobox protein OTX1 B-like isoform X1</fullName>
    </submittedName>
</protein>
<feature type="DNA-binding region" description="Homeobox" evidence="7">
    <location>
        <begin position="158"/>
        <end position="217"/>
    </location>
</feature>
<evidence type="ECO:0000256" key="6">
    <source>
        <dbReference type="ARBA" id="ARBA00023242"/>
    </source>
</evidence>
<feature type="compositionally biased region" description="Low complexity" evidence="9">
    <location>
        <begin position="308"/>
        <end position="320"/>
    </location>
</feature>
<dbReference type="SMART" id="SM00389">
    <property type="entry name" value="HOX"/>
    <property type="match status" value="1"/>
</dbReference>
<evidence type="ECO:0000256" key="3">
    <source>
        <dbReference type="ARBA" id="ARBA00022902"/>
    </source>
</evidence>
<proteinExistence type="predicted"/>
<dbReference type="RefSeq" id="XP_018018016.2">
    <property type="nucleotide sequence ID" value="XM_018162527.2"/>
</dbReference>
<evidence type="ECO:0000259" key="10">
    <source>
        <dbReference type="PROSITE" id="PS50071"/>
    </source>
</evidence>
<dbReference type="OrthoDB" id="6159439at2759"/>
<gene>
    <name evidence="12" type="primary">LOC108674562</name>
</gene>
<evidence type="ECO:0000256" key="4">
    <source>
        <dbReference type="ARBA" id="ARBA00023125"/>
    </source>
</evidence>
<evidence type="ECO:0000256" key="9">
    <source>
        <dbReference type="SAM" id="MobiDB-lite"/>
    </source>
</evidence>
<dbReference type="GeneID" id="108674562"/>
<reference evidence="12" key="1">
    <citation type="submission" date="2025-08" db="UniProtKB">
        <authorList>
            <consortium name="RefSeq"/>
        </authorList>
    </citation>
    <scope>IDENTIFICATION</scope>
    <source>
        <tissue evidence="12">Whole organism</tissue>
    </source>
</reference>
<keyword evidence="2" id="KW-0217">Developmental protein</keyword>
<dbReference type="InterPro" id="IPR017970">
    <property type="entry name" value="Homeobox_CS"/>
</dbReference>
<evidence type="ECO:0000256" key="5">
    <source>
        <dbReference type="ARBA" id="ARBA00023155"/>
    </source>
</evidence>
<keyword evidence="6 7" id="KW-0539">Nucleus</keyword>
<dbReference type="Proteomes" id="UP000694843">
    <property type="component" value="Unplaced"/>
</dbReference>
<evidence type="ECO:0000256" key="7">
    <source>
        <dbReference type="PROSITE-ProRule" id="PRU00108"/>
    </source>
</evidence>
<dbReference type="FunFam" id="1.10.10.60:FF:000068">
    <property type="entry name" value="Orthodenticle homeobox 1"/>
    <property type="match status" value="1"/>
</dbReference>
<dbReference type="PANTHER" id="PTHR45793:SF5">
    <property type="entry name" value="HOMEOTIC PROTEIN OCELLILESS"/>
    <property type="match status" value="1"/>
</dbReference>
<dbReference type="SUPFAM" id="SSF46689">
    <property type="entry name" value="Homeodomain-like"/>
    <property type="match status" value="1"/>
</dbReference>
<dbReference type="PANTHER" id="PTHR45793">
    <property type="entry name" value="HOMEOBOX PROTEIN"/>
    <property type="match status" value="1"/>
</dbReference>
<feature type="compositionally biased region" description="Low complexity" evidence="9">
    <location>
        <begin position="217"/>
        <end position="260"/>
    </location>
</feature>
<feature type="region of interest" description="Disordered" evidence="9">
    <location>
        <begin position="213"/>
        <end position="335"/>
    </location>
</feature>
<feature type="compositionally biased region" description="Low complexity" evidence="9">
    <location>
        <begin position="272"/>
        <end position="294"/>
    </location>
</feature>
<dbReference type="AlphaFoldDB" id="A0A8B7NYR2"/>
<dbReference type="Pfam" id="PF00046">
    <property type="entry name" value="Homeodomain"/>
    <property type="match status" value="1"/>
</dbReference>
<dbReference type="GO" id="GO:0000981">
    <property type="term" value="F:DNA-binding transcription factor activity, RNA polymerase II-specific"/>
    <property type="evidence" value="ECO:0007669"/>
    <property type="project" value="InterPro"/>
</dbReference>
<accession>A0A8B7NYR2</accession>
<dbReference type="InterPro" id="IPR001356">
    <property type="entry name" value="HD"/>
</dbReference>
<dbReference type="Gene3D" id="1.10.10.60">
    <property type="entry name" value="Homeodomain-like"/>
    <property type="match status" value="1"/>
</dbReference>
<keyword evidence="3" id="KW-0524">Neurogenesis</keyword>
<name>A0A8B7NYR2_HYAAZ</name>